<sequence length="108" mass="12149">MSNYYEHYRKSSIGLALIDSLDELIQSGHINPQLAMRVLAQYDMSIAEALSSRVKNRATVKAHLDTYRSLDDVWTFVLLNPTFRFDSDAVTTDKVKVVACKARVPGEA</sequence>
<dbReference type="InterPro" id="IPR003194">
    <property type="entry name" value="TFIIA_gsu"/>
</dbReference>
<evidence type="ECO:0000259" key="9">
    <source>
        <dbReference type="Pfam" id="PF02268"/>
    </source>
</evidence>
<dbReference type="CDD" id="cd10145">
    <property type="entry name" value="TFIIA_gamma_N"/>
    <property type="match status" value="1"/>
</dbReference>
<evidence type="ECO:0000256" key="6">
    <source>
        <dbReference type="ARBA" id="ARBA00023242"/>
    </source>
</evidence>
<dbReference type="InterPro" id="IPR015871">
    <property type="entry name" value="TFIIA_gsu_C"/>
</dbReference>
<evidence type="ECO:0000256" key="8">
    <source>
        <dbReference type="PIRNR" id="PIRNR009415"/>
    </source>
</evidence>
<dbReference type="InterPro" id="IPR009083">
    <property type="entry name" value="TFIIA_a-hlx"/>
</dbReference>
<reference evidence="11" key="1">
    <citation type="submission" date="2021-11" db="EMBL/GenBank/DDBJ databases">
        <authorList>
            <person name="Herlambang A."/>
            <person name="Guo Y."/>
            <person name="Takashima Y."/>
            <person name="Nishizawa T."/>
        </authorList>
    </citation>
    <scope>NUCLEOTIDE SEQUENCE</scope>
    <source>
        <strain evidence="11">E1425</strain>
    </source>
</reference>
<keyword evidence="5 8" id="KW-0804">Transcription</keyword>
<dbReference type="Proteomes" id="UP000827284">
    <property type="component" value="Unassembled WGS sequence"/>
</dbReference>
<dbReference type="Pfam" id="PF02268">
    <property type="entry name" value="TFIIA_gamma_N"/>
    <property type="match status" value="1"/>
</dbReference>
<name>A0A9P3HAU4_9FUNG</name>
<accession>A0A9P3HAU4</accession>
<dbReference type="InterPro" id="IPR009088">
    <property type="entry name" value="TFIIA_b-brl"/>
</dbReference>
<feature type="domain" description="Transcription initiation factor IIA gamma subunit C-terminal" evidence="10">
    <location>
        <begin position="61"/>
        <end position="102"/>
    </location>
</feature>
<dbReference type="OrthoDB" id="586585at2759"/>
<evidence type="ECO:0000313" key="11">
    <source>
        <dbReference type="EMBL" id="GJJ73257.1"/>
    </source>
</evidence>
<dbReference type="SUPFAM" id="SSF47396">
    <property type="entry name" value="Transcription factor IIA (TFIIA), alpha-helical domain"/>
    <property type="match status" value="1"/>
</dbReference>
<dbReference type="FunFam" id="1.10.287.190:FF:000001">
    <property type="entry name" value="Transcription initiation factor IIA subunit 2"/>
    <property type="match status" value="1"/>
</dbReference>
<dbReference type="EMBL" id="BQFW01000007">
    <property type="protein sequence ID" value="GJJ73257.1"/>
    <property type="molecule type" value="Genomic_DNA"/>
</dbReference>
<evidence type="ECO:0000256" key="2">
    <source>
        <dbReference type="ARBA" id="ARBA00007675"/>
    </source>
</evidence>
<organism evidence="11 12">
    <name type="scientific">Entomortierella parvispora</name>
    <dbReference type="NCBI Taxonomy" id="205924"/>
    <lineage>
        <taxon>Eukaryota</taxon>
        <taxon>Fungi</taxon>
        <taxon>Fungi incertae sedis</taxon>
        <taxon>Mucoromycota</taxon>
        <taxon>Mortierellomycotina</taxon>
        <taxon>Mortierellomycetes</taxon>
        <taxon>Mortierellales</taxon>
        <taxon>Mortierellaceae</taxon>
        <taxon>Entomortierella</taxon>
    </lineage>
</organism>
<dbReference type="PANTHER" id="PTHR10966">
    <property type="entry name" value="TRANSCRIPTION INITIATION FACTOR IIA SUBUNIT 2"/>
    <property type="match status" value="1"/>
</dbReference>
<dbReference type="Gene3D" id="2.30.18.10">
    <property type="entry name" value="Transcription factor IIA (TFIIA), beta-barrel domain"/>
    <property type="match status" value="1"/>
</dbReference>
<comment type="function">
    <text evidence="7">TFIIA is a component of the transcription machinery of RNA polymerase II and plays an important role in transcriptional activation. TFIIA in a complex with TBP mediates transcriptional activity.</text>
</comment>
<evidence type="ECO:0000256" key="1">
    <source>
        <dbReference type="ARBA" id="ARBA00004123"/>
    </source>
</evidence>
<dbReference type="InterPro" id="IPR015872">
    <property type="entry name" value="TFIIA_gsu_N"/>
</dbReference>
<proteinExistence type="inferred from homology"/>
<evidence type="ECO:0000313" key="12">
    <source>
        <dbReference type="Proteomes" id="UP000827284"/>
    </source>
</evidence>
<comment type="subcellular location">
    <subcellularLocation>
        <location evidence="1 8">Nucleus</location>
    </subcellularLocation>
</comment>
<evidence type="ECO:0000256" key="7">
    <source>
        <dbReference type="ARBA" id="ARBA00024733"/>
    </source>
</evidence>
<feature type="domain" description="Transcription initiation factor IIA gamma subunit N-terminal" evidence="9">
    <location>
        <begin position="4"/>
        <end position="50"/>
    </location>
</feature>
<comment type="caution">
    <text evidence="11">The sequence shown here is derived from an EMBL/GenBank/DDBJ whole genome shotgun (WGS) entry which is preliminary data.</text>
</comment>
<evidence type="ECO:0000256" key="5">
    <source>
        <dbReference type="ARBA" id="ARBA00023163"/>
    </source>
</evidence>
<gene>
    <name evidence="11" type="ORF">EMPS_05615</name>
</gene>
<dbReference type="Gene3D" id="1.10.287.190">
    <property type="entry name" value="Transcription factor IIA gamma subunit, alpha-helical domain"/>
    <property type="match status" value="1"/>
</dbReference>
<dbReference type="GO" id="GO:0006367">
    <property type="term" value="P:transcription initiation at RNA polymerase II promoter"/>
    <property type="evidence" value="ECO:0007669"/>
    <property type="project" value="InterPro"/>
</dbReference>
<comment type="similarity">
    <text evidence="2 8">Belongs to the TFIIA subunit 2 family.</text>
</comment>
<keyword evidence="4 8" id="KW-0805">Transcription regulation</keyword>
<keyword evidence="6 8" id="KW-0539">Nucleus</keyword>
<reference evidence="11" key="2">
    <citation type="journal article" date="2022" name="Microbiol. Resour. Announc.">
        <title>Whole-Genome Sequence of Entomortierella parvispora E1425, a Mucoromycotan Fungus Associated with Burkholderiaceae-Related Endosymbiotic Bacteria.</title>
        <authorList>
            <person name="Herlambang A."/>
            <person name="Guo Y."/>
            <person name="Takashima Y."/>
            <person name="Narisawa K."/>
            <person name="Ohta H."/>
            <person name="Nishizawa T."/>
        </authorList>
    </citation>
    <scope>NUCLEOTIDE SEQUENCE</scope>
    <source>
        <strain evidence="11">E1425</strain>
    </source>
</reference>
<evidence type="ECO:0000259" key="10">
    <source>
        <dbReference type="Pfam" id="PF02751"/>
    </source>
</evidence>
<evidence type="ECO:0000256" key="4">
    <source>
        <dbReference type="ARBA" id="ARBA00023015"/>
    </source>
</evidence>
<dbReference type="Pfam" id="PF02751">
    <property type="entry name" value="TFIIA_gamma_C"/>
    <property type="match status" value="1"/>
</dbReference>
<keyword evidence="12" id="KW-1185">Reference proteome</keyword>
<evidence type="ECO:0000256" key="3">
    <source>
        <dbReference type="ARBA" id="ARBA00019928"/>
    </source>
</evidence>
<dbReference type="SUPFAM" id="SSF50784">
    <property type="entry name" value="Transcription factor IIA (TFIIA), beta-barrel domain"/>
    <property type="match status" value="1"/>
</dbReference>
<dbReference type="AlphaFoldDB" id="A0A9P3HAU4"/>
<dbReference type="PIRSF" id="PIRSF009415">
    <property type="entry name" value="Hum_TFIIA_gamma"/>
    <property type="match status" value="1"/>
</dbReference>
<protein>
    <recommendedName>
        <fullName evidence="3 8">Transcription initiation factor IIA subunit 2</fullName>
    </recommendedName>
</protein>
<dbReference type="CDD" id="cd10014">
    <property type="entry name" value="TFIIA_gamma_C"/>
    <property type="match status" value="1"/>
</dbReference>
<dbReference type="GO" id="GO:0005672">
    <property type="term" value="C:transcription factor TFIIA complex"/>
    <property type="evidence" value="ECO:0007669"/>
    <property type="project" value="InterPro"/>
</dbReference>